<organism evidence="1 2">
    <name type="scientific">Phyllobacterium ifriqiyense</name>
    <dbReference type="NCBI Taxonomy" id="314238"/>
    <lineage>
        <taxon>Bacteria</taxon>
        <taxon>Pseudomonadati</taxon>
        <taxon>Pseudomonadota</taxon>
        <taxon>Alphaproteobacteria</taxon>
        <taxon>Hyphomicrobiales</taxon>
        <taxon>Phyllobacteriaceae</taxon>
        <taxon>Phyllobacterium</taxon>
    </lineage>
</organism>
<proteinExistence type="predicted"/>
<comment type="caution">
    <text evidence="1">The sequence shown here is derived from an EMBL/GenBank/DDBJ whole genome shotgun (WGS) entry which is preliminary data.</text>
</comment>
<gene>
    <name evidence="1" type="ORF">QFZ34_001384</name>
</gene>
<name>A0ABU0S621_9HYPH</name>
<keyword evidence="2" id="KW-1185">Reference proteome</keyword>
<accession>A0ABU0S621</accession>
<protein>
    <submittedName>
        <fullName evidence="1">Uncharacterized protein</fullName>
    </submittedName>
</protein>
<evidence type="ECO:0000313" key="1">
    <source>
        <dbReference type="EMBL" id="MDQ0996207.1"/>
    </source>
</evidence>
<evidence type="ECO:0000313" key="2">
    <source>
        <dbReference type="Proteomes" id="UP001237780"/>
    </source>
</evidence>
<dbReference type="Proteomes" id="UP001237780">
    <property type="component" value="Unassembled WGS sequence"/>
</dbReference>
<sequence length="56" mass="6382">MSRELPRLNHDLAGEGWALTDGPQAVLWPPYQSRRDLAEAPFFLVNCRIRQEICGS</sequence>
<dbReference type="EMBL" id="JAUSZT010000002">
    <property type="protein sequence ID" value="MDQ0996207.1"/>
    <property type="molecule type" value="Genomic_DNA"/>
</dbReference>
<reference evidence="1 2" key="1">
    <citation type="submission" date="2023-07" db="EMBL/GenBank/DDBJ databases">
        <title>Comparative genomics of wheat-associated soil bacteria to identify genetic determinants of phenazine resistance.</title>
        <authorList>
            <person name="Mouncey N."/>
        </authorList>
    </citation>
    <scope>NUCLEOTIDE SEQUENCE [LARGE SCALE GENOMIC DNA]</scope>
    <source>
        <strain evidence="1 2">W4I11</strain>
    </source>
</reference>